<proteinExistence type="predicted"/>
<dbReference type="Proteomes" id="UP000001351">
    <property type="component" value="Chromosome"/>
</dbReference>
<evidence type="ECO:0000313" key="4">
    <source>
        <dbReference type="Proteomes" id="UP000032702"/>
    </source>
</evidence>
<dbReference type="EMBL" id="CP002271">
    <property type="protein sequence ID" value="ADO68128.1"/>
    <property type="molecule type" value="Genomic_DNA"/>
</dbReference>
<accession>Q098K3</accession>
<gene>
    <name evidence="1" type="ordered locus">STAUR_0319</name>
    <name evidence="2" type="ORF">STIAU_2681</name>
</gene>
<sequence>MSESHSQTGAETLTPILFVPERHFDQILRWNQARKEVLTQDILPQTGFILPGKAAGFLYRTDSSVAWIENLVAAPELSREERSVAIDAIVKAVSDEARRLGFKMLLGYTVLDVVVKRAQRLGFAHVEGDFKLVALQLNP</sequence>
<dbReference type="Proteomes" id="UP000032702">
    <property type="component" value="Unassembled WGS sequence"/>
</dbReference>
<name>Q098K3_STIAD</name>
<dbReference type="EMBL" id="AAMD01000021">
    <property type="protein sequence ID" value="EAU68130.1"/>
    <property type="molecule type" value="Genomic_DNA"/>
</dbReference>
<evidence type="ECO:0000313" key="2">
    <source>
        <dbReference type="EMBL" id="EAU68130.1"/>
    </source>
</evidence>
<reference evidence="2 4" key="1">
    <citation type="submission" date="2006-04" db="EMBL/GenBank/DDBJ databases">
        <authorList>
            <person name="Nierman W.C."/>
        </authorList>
    </citation>
    <scope>NUCLEOTIDE SEQUENCE [LARGE SCALE GENOMIC DNA]</scope>
    <source>
        <strain evidence="2 4">DW4/3-1</strain>
    </source>
</reference>
<dbReference type="HOGENOM" id="CLU_1979133_0_0_7"/>
<dbReference type="OrthoDB" id="5522501at2"/>
<dbReference type="PATRIC" id="fig|378806.16.peg.7413"/>
<reference evidence="1 3" key="2">
    <citation type="journal article" date="2011" name="Mol. Biol. Evol.">
        <title>Comparative genomic analysis of fruiting body formation in Myxococcales.</title>
        <authorList>
            <person name="Huntley S."/>
            <person name="Hamann N."/>
            <person name="Wegener-Feldbrugge S."/>
            <person name="Treuner-Lange A."/>
            <person name="Kube M."/>
            <person name="Reinhardt R."/>
            <person name="Klages S."/>
            <person name="Muller R."/>
            <person name="Ronning C.M."/>
            <person name="Nierman W.C."/>
            <person name="Sogaard-Andersen L."/>
        </authorList>
    </citation>
    <scope>NUCLEOTIDE SEQUENCE [LARGE SCALE GENOMIC DNA]</scope>
    <source>
        <strain evidence="1 3">DW4/3-1</strain>
    </source>
</reference>
<dbReference type="eggNOG" id="ENOG5031EKW">
    <property type="taxonomic scope" value="Bacteria"/>
</dbReference>
<protein>
    <submittedName>
        <fullName evidence="1">Conserved uncharacterized protein</fullName>
    </submittedName>
</protein>
<organism evidence="2 4">
    <name type="scientific">Stigmatella aurantiaca (strain DW4/3-1)</name>
    <dbReference type="NCBI Taxonomy" id="378806"/>
    <lineage>
        <taxon>Bacteria</taxon>
        <taxon>Pseudomonadati</taxon>
        <taxon>Myxococcota</taxon>
        <taxon>Myxococcia</taxon>
        <taxon>Myxococcales</taxon>
        <taxon>Cystobacterineae</taxon>
        <taxon>Archangiaceae</taxon>
        <taxon>Stigmatella</taxon>
    </lineage>
</organism>
<evidence type="ECO:0000313" key="1">
    <source>
        <dbReference type="EMBL" id="ADO68128.1"/>
    </source>
</evidence>
<dbReference type="AlphaFoldDB" id="Q098K3"/>
<evidence type="ECO:0000313" key="3">
    <source>
        <dbReference type="Proteomes" id="UP000001351"/>
    </source>
</evidence>
<keyword evidence="3" id="KW-1185">Reference proteome</keyword>
<dbReference type="KEGG" id="sur:STAUR_0319"/>
<dbReference type="RefSeq" id="WP_002612309.1">
    <property type="nucleotide sequence ID" value="NC_014623.1"/>
</dbReference>